<dbReference type="Gene3D" id="3.20.20.80">
    <property type="entry name" value="Glycosidases"/>
    <property type="match status" value="1"/>
</dbReference>
<dbReference type="AlphaFoldDB" id="A0A1X9NIL8"/>
<dbReference type="SUPFAM" id="SSF51445">
    <property type="entry name" value="(Trans)glycosidases"/>
    <property type="match status" value="1"/>
</dbReference>
<dbReference type="EMBL" id="CP019343">
    <property type="protein sequence ID" value="ARN75685.1"/>
    <property type="molecule type" value="Genomic_DNA"/>
</dbReference>
<feature type="domain" description="GH10" evidence="10">
    <location>
        <begin position="1"/>
        <end position="281"/>
    </location>
</feature>
<reference evidence="11 12" key="1">
    <citation type="submission" date="2016-11" db="EMBL/GenBank/DDBJ databases">
        <title>Trade-off between light-utilization and light-protection in marine flavobacteria.</title>
        <authorList>
            <person name="Kumagai Y."/>
        </authorList>
    </citation>
    <scope>NUCLEOTIDE SEQUENCE [LARGE SCALE GENOMIC DNA]</scope>
    <source>
        <strain evidence="11 12">NBRC 107125</strain>
    </source>
</reference>
<evidence type="ECO:0000256" key="9">
    <source>
        <dbReference type="RuleBase" id="RU361174"/>
    </source>
</evidence>
<keyword evidence="8 9" id="KW-0624">Polysaccharide degradation</keyword>
<keyword evidence="4" id="KW-0732">Signal</keyword>
<organism evidence="11 12">
    <name type="scientific">Oceanicoccus sagamiensis</name>
    <dbReference type="NCBI Taxonomy" id="716816"/>
    <lineage>
        <taxon>Bacteria</taxon>
        <taxon>Pseudomonadati</taxon>
        <taxon>Pseudomonadota</taxon>
        <taxon>Gammaproteobacteria</taxon>
        <taxon>Cellvibrionales</taxon>
        <taxon>Spongiibacteraceae</taxon>
        <taxon>Oceanicoccus</taxon>
    </lineage>
</organism>
<dbReference type="InterPro" id="IPR017853">
    <property type="entry name" value="GH"/>
</dbReference>
<comment type="similarity">
    <text evidence="2 9">Belongs to the glycosyl hydrolase 10 (cellulase F) family.</text>
</comment>
<evidence type="ECO:0000256" key="5">
    <source>
        <dbReference type="ARBA" id="ARBA00022801"/>
    </source>
</evidence>
<evidence type="ECO:0000256" key="2">
    <source>
        <dbReference type="ARBA" id="ARBA00007495"/>
    </source>
</evidence>
<evidence type="ECO:0000259" key="10">
    <source>
        <dbReference type="PROSITE" id="PS51760"/>
    </source>
</evidence>
<accession>A0A1X9NIL8</accession>
<dbReference type="RefSeq" id="WP_169714027.1">
    <property type="nucleotide sequence ID" value="NZ_CP019343.1"/>
</dbReference>
<dbReference type="GO" id="GO:0045493">
    <property type="term" value="P:xylan catabolic process"/>
    <property type="evidence" value="ECO:0007669"/>
    <property type="project" value="UniProtKB-KW"/>
</dbReference>
<keyword evidence="6 9" id="KW-0119">Carbohydrate metabolism</keyword>
<keyword evidence="7 9" id="KW-0326">Glycosidase</keyword>
<sequence>MREFSSVTPESSQKWDVIHPEAGRWQFADSDRVVDFAVSHQLAIRGHTLVWGRASVPDYIEQAADAKQLRDYMADHISTLVSRYQGKIERWDVVNEPLAIRGGDYADYIFNRLLGTDYIEQAFYLAHQADPAAKLYINEWYDENDEEKFQAYYHLVQQLLDKGVPLHGVGIQAHYNFHDPAPEKLQRQIQQFAALGVEVELTELDIAKFPWLDNRLQDQGIEYYQAAKACTAVAACSGITVWGFTDRYNWIKDWLNLPGFTPLLMDQTLQPKPAYYGVQQALLERQPTANPF</sequence>
<dbReference type="PANTHER" id="PTHR31490:SF88">
    <property type="entry name" value="BETA-XYLANASE"/>
    <property type="match status" value="1"/>
</dbReference>
<dbReference type="SMART" id="SM00633">
    <property type="entry name" value="Glyco_10"/>
    <property type="match status" value="1"/>
</dbReference>
<proteinExistence type="inferred from homology"/>
<evidence type="ECO:0000256" key="3">
    <source>
        <dbReference type="ARBA" id="ARBA00022651"/>
    </source>
</evidence>
<gene>
    <name evidence="11" type="ORF">BST96_17170</name>
</gene>
<dbReference type="GO" id="GO:0031176">
    <property type="term" value="F:endo-1,4-beta-xylanase activity"/>
    <property type="evidence" value="ECO:0007669"/>
    <property type="project" value="UniProtKB-EC"/>
</dbReference>
<dbReference type="KEGG" id="osg:BST96_17170"/>
<dbReference type="InterPro" id="IPR001000">
    <property type="entry name" value="GH10_dom"/>
</dbReference>
<keyword evidence="3" id="KW-0858">Xylan degradation</keyword>
<evidence type="ECO:0000256" key="4">
    <source>
        <dbReference type="ARBA" id="ARBA00022729"/>
    </source>
</evidence>
<keyword evidence="12" id="KW-1185">Reference proteome</keyword>
<keyword evidence="5 9" id="KW-0378">Hydrolase</keyword>
<dbReference type="EC" id="3.2.1.8" evidence="9"/>
<dbReference type="Proteomes" id="UP000193450">
    <property type="component" value="Chromosome"/>
</dbReference>
<evidence type="ECO:0000256" key="1">
    <source>
        <dbReference type="ARBA" id="ARBA00000681"/>
    </source>
</evidence>
<comment type="catalytic activity">
    <reaction evidence="1 9">
        <text>Endohydrolysis of (1-&gt;4)-beta-D-xylosidic linkages in xylans.</text>
        <dbReference type="EC" id="3.2.1.8"/>
    </reaction>
</comment>
<evidence type="ECO:0000256" key="8">
    <source>
        <dbReference type="ARBA" id="ARBA00023326"/>
    </source>
</evidence>
<dbReference type="PROSITE" id="PS51760">
    <property type="entry name" value="GH10_2"/>
    <property type="match status" value="1"/>
</dbReference>
<name>A0A1X9NIL8_9GAMM</name>
<dbReference type="STRING" id="716816.BST96_17170"/>
<dbReference type="PANTHER" id="PTHR31490">
    <property type="entry name" value="GLYCOSYL HYDROLASE"/>
    <property type="match status" value="1"/>
</dbReference>
<evidence type="ECO:0000256" key="6">
    <source>
        <dbReference type="ARBA" id="ARBA00023277"/>
    </source>
</evidence>
<dbReference type="Pfam" id="PF00331">
    <property type="entry name" value="Glyco_hydro_10"/>
    <property type="match status" value="1"/>
</dbReference>
<dbReference type="InterPro" id="IPR044846">
    <property type="entry name" value="GH10"/>
</dbReference>
<dbReference type="PRINTS" id="PR00134">
    <property type="entry name" value="GLHYDRLASE10"/>
</dbReference>
<protein>
    <recommendedName>
        <fullName evidence="9">Beta-xylanase</fullName>
        <ecNumber evidence="9">3.2.1.8</ecNumber>
    </recommendedName>
</protein>
<evidence type="ECO:0000313" key="11">
    <source>
        <dbReference type="EMBL" id="ARN75685.1"/>
    </source>
</evidence>
<evidence type="ECO:0000256" key="7">
    <source>
        <dbReference type="ARBA" id="ARBA00023295"/>
    </source>
</evidence>
<evidence type="ECO:0000313" key="12">
    <source>
        <dbReference type="Proteomes" id="UP000193450"/>
    </source>
</evidence>